<sequence length="341" mass="39638">MTTIKKELPEKFWEDLQSFPYNYNFYHVMRSIDAYYQLRKPVGRNSQPSHEPVRLRQEPSMSFAPSNLTNVSRKDGSNTINISLLGFGLFGPNGPLPLHITEYVRERIFHHKDATLSAFADIFHHRLISLFYRAWANAQSTINIELKDESFSRHIASLIGLGFNSSRNRDSIDDYTKFYFSGHLTRQTRNPEGLIQILRRYFNIPVRLQEYIPQWIKIPEHQQFRLNGDCSLGSFAVIGSQIKDVQHKFRLLLGPLSQQKFNSFLPNHENSQQLIDWVRLYIGFEFAWDVCLILKNEEIKGIQLGDQSALGFSSFLGTRKTAIDDFKELIIDYESRLTPAI</sequence>
<accession>V8FTY8</accession>
<dbReference type="AlphaFoldDB" id="V8FTY8"/>
<dbReference type="NCBIfam" id="TIGR03347">
    <property type="entry name" value="VI_chp_1"/>
    <property type="match status" value="1"/>
</dbReference>
<dbReference type="Proteomes" id="UP000018766">
    <property type="component" value="Unassembled WGS sequence"/>
</dbReference>
<comment type="caution">
    <text evidence="1">The sequence shown here is derived from an EMBL/GenBank/DDBJ whole genome shotgun (WGS) entry which is preliminary data.</text>
</comment>
<dbReference type="OrthoDB" id="1523296at2"/>
<dbReference type="PANTHER" id="PTHR35564:SF4">
    <property type="entry name" value="CYTOPLASMIC PROTEIN"/>
    <property type="match status" value="1"/>
</dbReference>
<proteinExistence type="predicted"/>
<dbReference type="RefSeq" id="WP_023953184.1">
    <property type="nucleotide sequence ID" value="NZ_AYSV01000132.1"/>
</dbReference>
<evidence type="ECO:0000313" key="2">
    <source>
        <dbReference type="Proteomes" id="UP000018766"/>
    </source>
</evidence>
<evidence type="ECO:0000313" key="1">
    <source>
        <dbReference type="EMBL" id="ETD66887.1"/>
    </source>
</evidence>
<evidence type="ECO:0008006" key="3">
    <source>
        <dbReference type="Google" id="ProtNLM"/>
    </source>
</evidence>
<dbReference type="InterPro" id="IPR010732">
    <property type="entry name" value="T6SS_TssG-like"/>
</dbReference>
<reference evidence="1 2" key="1">
    <citation type="submission" date="2013-11" db="EMBL/GenBank/DDBJ databases">
        <title>Genomic analysis of Pelistega sp. HM-7.</title>
        <authorList>
            <person name="Kumbhare S.V."/>
            <person name="Shetty S.A."/>
            <person name="Sharma O."/>
            <person name="Dhotre D.P."/>
        </authorList>
    </citation>
    <scope>NUCLEOTIDE SEQUENCE [LARGE SCALE GENOMIC DNA]</scope>
    <source>
        <strain evidence="1 2">HM-7</strain>
    </source>
</reference>
<gene>
    <name evidence="1" type="ORF">V757_12020</name>
</gene>
<name>V8FTY8_9BURK</name>
<protein>
    <recommendedName>
        <fullName evidence="3">Type VI secretion protein</fullName>
    </recommendedName>
</protein>
<dbReference type="EMBL" id="AYSV01000132">
    <property type="protein sequence ID" value="ETD66887.1"/>
    <property type="molecule type" value="Genomic_DNA"/>
</dbReference>
<organism evidence="1 2">
    <name type="scientific">Pelistega indica</name>
    <dbReference type="NCBI Taxonomy" id="1414851"/>
    <lineage>
        <taxon>Bacteria</taxon>
        <taxon>Pseudomonadati</taxon>
        <taxon>Pseudomonadota</taxon>
        <taxon>Betaproteobacteria</taxon>
        <taxon>Burkholderiales</taxon>
        <taxon>Alcaligenaceae</taxon>
        <taxon>Pelistega</taxon>
    </lineage>
</organism>
<dbReference type="PANTHER" id="PTHR35564">
    <property type="match status" value="1"/>
</dbReference>
<dbReference type="PATRIC" id="fig|1414851.3.peg.2502"/>
<dbReference type="Pfam" id="PF06996">
    <property type="entry name" value="T6SS_TssG"/>
    <property type="match status" value="1"/>
</dbReference>
<keyword evidence="2" id="KW-1185">Reference proteome</keyword>